<feature type="region of interest" description="Disordered" evidence="1">
    <location>
        <begin position="96"/>
        <end position="119"/>
    </location>
</feature>
<proteinExistence type="predicted"/>
<feature type="compositionally biased region" description="Basic and acidic residues" evidence="1">
    <location>
        <begin position="110"/>
        <end position="119"/>
    </location>
</feature>
<dbReference type="EMBL" id="LZPO01117021">
    <property type="protein sequence ID" value="OBS57702.1"/>
    <property type="molecule type" value="Genomic_DNA"/>
</dbReference>
<evidence type="ECO:0000313" key="2">
    <source>
        <dbReference type="EMBL" id="OBS57702.1"/>
    </source>
</evidence>
<evidence type="ECO:0000256" key="1">
    <source>
        <dbReference type="SAM" id="MobiDB-lite"/>
    </source>
</evidence>
<feature type="non-terminal residue" evidence="2">
    <location>
        <position position="119"/>
    </location>
</feature>
<dbReference type="AlphaFoldDB" id="A0A1A6FX05"/>
<gene>
    <name evidence="2" type="ORF">A6R68_11171</name>
</gene>
<reference evidence="2 3" key="1">
    <citation type="submission" date="2016-06" db="EMBL/GenBank/DDBJ databases">
        <title>The Draft Genome Sequence and Annotation of the Desert Woodrat Neotoma lepida.</title>
        <authorList>
            <person name="Campbell M."/>
            <person name="Oakeson K.F."/>
            <person name="Yandell M."/>
            <person name="Halpert J.R."/>
            <person name="Dearing D."/>
        </authorList>
    </citation>
    <scope>NUCLEOTIDE SEQUENCE [LARGE SCALE GENOMIC DNA]</scope>
    <source>
        <strain evidence="2">417</strain>
        <tissue evidence="2">Liver</tissue>
    </source>
</reference>
<feature type="region of interest" description="Disordered" evidence="1">
    <location>
        <begin position="1"/>
        <end position="45"/>
    </location>
</feature>
<accession>A0A1A6FX05</accession>
<dbReference type="Proteomes" id="UP000092124">
    <property type="component" value="Unassembled WGS sequence"/>
</dbReference>
<evidence type="ECO:0000313" key="3">
    <source>
        <dbReference type="Proteomes" id="UP000092124"/>
    </source>
</evidence>
<sequence length="119" mass="12599">CSSEELDGERGEPGTLSVKRQVRRDKGRVTSPFMSRGPVSNVPGASHQITKVKVKFRPLGSSDGLMCGAVEDLSIASADHCPGHLLKLDSLALGHGGRSTAPNTSGQKYLPHEPGLRKV</sequence>
<comment type="caution">
    <text evidence="2">The sequence shown here is derived from an EMBL/GenBank/DDBJ whole genome shotgun (WGS) entry which is preliminary data.</text>
</comment>
<protein>
    <submittedName>
        <fullName evidence="2">Uncharacterized protein</fullName>
    </submittedName>
</protein>
<keyword evidence="3" id="KW-1185">Reference proteome</keyword>
<name>A0A1A6FX05_NEOLE</name>
<organism evidence="2 3">
    <name type="scientific">Neotoma lepida</name>
    <name type="common">Desert woodrat</name>
    <dbReference type="NCBI Taxonomy" id="56216"/>
    <lineage>
        <taxon>Eukaryota</taxon>
        <taxon>Metazoa</taxon>
        <taxon>Chordata</taxon>
        <taxon>Craniata</taxon>
        <taxon>Vertebrata</taxon>
        <taxon>Euteleostomi</taxon>
        <taxon>Mammalia</taxon>
        <taxon>Eutheria</taxon>
        <taxon>Euarchontoglires</taxon>
        <taxon>Glires</taxon>
        <taxon>Rodentia</taxon>
        <taxon>Myomorpha</taxon>
        <taxon>Muroidea</taxon>
        <taxon>Cricetidae</taxon>
        <taxon>Neotominae</taxon>
        <taxon>Neotoma</taxon>
    </lineage>
</organism>
<feature type="non-terminal residue" evidence="2">
    <location>
        <position position="1"/>
    </location>
</feature>